<keyword evidence="13" id="KW-0239">DNA-directed DNA polymerase</keyword>
<evidence type="ECO:0000256" key="11">
    <source>
        <dbReference type="ARBA" id="ARBA00022908"/>
    </source>
</evidence>
<dbReference type="OrthoDB" id="2273864at2759"/>
<dbReference type="Gene3D" id="3.30.70.270">
    <property type="match status" value="1"/>
</dbReference>
<feature type="domain" description="Chromo" evidence="16">
    <location>
        <begin position="655"/>
        <end position="688"/>
    </location>
</feature>
<dbReference type="Pfam" id="PF00385">
    <property type="entry name" value="Chromo"/>
    <property type="match status" value="1"/>
</dbReference>
<gene>
    <name evidence="18" type="ORF">PCANC_14321</name>
</gene>
<evidence type="ECO:0000259" key="17">
    <source>
        <dbReference type="PROSITE" id="PS50994"/>
    </source>
</evidence>
<dbReference type="PROSITE" id="PS50994">
    <property type="entry name" value="INTEGRASE"/>
    <property type="match status" value="1"/>
</dbReference>
<evidence type="ECO:0000256" key="8">
    <source>
        <dbReference type="ARBA" id="ARBA00022801"/>
    </source>
</evidence>
<dbReference type="Pfam" id="PF24626">
    <property type="entry name" value="SH3_Tf2-1"/>
    <property type="match status" value="1"/>
</dbReference>
<evidence type="ECO:0000256" key="6">
    <source>
        <dbReference type="ARBA" id="ARBA00022750"/>
    </source>
</evidence>
<dbReference type="GO" id="GO:0003677">
    <property type="term" value="F:DNA binding"/>
    <property type="evidence" value="ECO:0007669"/>
    <property type="project" value="UniProtKB-KW"/>
</dbReference>
<dbReference type="SUPFAM" id="SSF53098">
    <property type="entry name" value="Ribonuclease H-like"/>
    <property type="match status" value="1"/>
</dbReference>
<dbReference type="Pfam" id="PF17921">
    <property type="entry name" value="Integrase_H2C2"/>
    <property type="match status" value="1"/>
</dbReference>
<evidence type="ECO:0000256" key="14">
    <source>
        <dbReference type="ARBA" id="ARBA00023125"/>
    </source>
</evidence>
<dbReference type="PROSITE" id="PS50013">
    <property type="entry name" value="CHROMO_2"/>
    <property type="match status" value="1"/>
</dbReference>
<evidence type="ECO:0000256" key="12">
    <source>
        <dbReference type="ARBA" id="ARBA00022918"/>
    </source>
</evidence>
<dbReference type="InterPro" id="IPR012337">
    <property type="entry name" value="RNaseH-like_sf"/>
</dbReference>
<dbReference type="InterPro" id="IPR016197">
    <property type="entry name" value="Chromo-like_dom_sf"/>
</dbReference>
<keyword evidence="14" id="KW-0238">DNA-binding</keyword>
<protein>
    <recommendedName>
        <fullName evidence="20">Integrase catalytic domain-containing protein</fullName>
    </recommendedName>
</protein>
<dbReference type="GO" id="GO:0006508">
    <property type="term" value="P:proteolysis"/>
    <property type="evidence" value="ECO:0007669"/>
    <property type="project" value="UniProtKB-KW"/>
</dbReference>
<dbReference type="EMBL" id="PGCJ01000088">
    <property type="protein sequence ID" value="PLW50812.1"/>
    <property type="molecule type" value="Genomic_DNA"/>
</dbReference>
<keyword evidence="2" id="KW-0808">Transferase</keyword>
<proteinExistence type="predicted"/>
<keyword evidence="4" id="KW-0540">Nuclease</keyword>
<dbReference type="GO" id="GO:0003887">
    <property type="term" value="F:DNA-directed DNA polymerase activity"/>
    <property type="evidence" value="ECO:0007669"/>
    <property type="project" value="UniProtKB-KW"/>
</dbReference>
<dbReference type="InterPro" id="IPR056924">
    <property type="entry name" value="SH3_Tf2-1"/>
</dbReference>
<dbReference type="SUPFAM" id="SSF54160">
    <property type="entry name" value="Chromo domain-like"/>
    <property type="match status" value="1"/>
</dbReference>
<evidence type="ECO:0000256" key="9">
    <source>
        <dbReference type="ARBA" id="ARBA00022842"/>
    </source>
</evidence>
<dbReference type="InterPro" id="IPR036397">
    <property type="entry name" value="RNaseH_sf"/>
</dbReference>
<reference evidence="18 19" key="1">
    <citation type="submission" date="2017-11" db="EMBL/GenBank/DDBJ databases">
        <title>De novo assembly and phasing of dikaryotic genomes from two isolates of Puccinia coronata f. sp. avenae, the causal agent of oat crown rust.</title>
        <authorList>
            <person name="Miller M.E."/>
            <person name="Zhang Y."/>
            <person name="Omidvar V."/>
            <person name="Sperschneider J."/>
            <person name="Schwessinger B."/>
            <person name="Raley C."/>
            <person name="Palmer J.M."/>
            <person name="Garnica D."/>
            <person name="Upadhyaya N."/>
            <person name="Rathjen J."/>
            <person name="Taylor J.M."/>
            <person name="Park R.F."/>
            <person name="Dodds P.N."/>
            <person name="Hirsch C.D."/>
            <person name="Kianian S.F."/>
            <person name="Figueroa M."/>
        </authorList>
    </citation>
    <scope>NUCLEOTIDE SEQUENCE [LARGE SCALE GENOMIC DNA]</scope>
    <source>
        <strain evidence="18">12NC29</strain>
    </source>
</reference>
<evidence type="ECO:0000256" key="7">
    <source>
        <dbReference type="ARBA" id="ARBA00022759"/>
    </source>
</evidence>
<dbReference type="FunFam" id="3.30.70.270:FF:000020">
    <property type="entry name" value="Transposon Tf2-6 polyprotein-like Protein"/>
    <property type="match status" value="1"/>
</dbReference>
<dbReference type="AlphaFoldDB" id="A0A2N5VLE9"/>
<organism evidence="18 19">
    <name type="scientific">Puccinia coronata f. sp. avenae</name>
    <dbReference type="NCBI Taxonomy" id="200324"/>
    <lineage>
        <taxon>Eukaryota</taxon>
        <taxon>Fungi</taxon>
        <taxon>Dikarya</taxon>
        <taxon>Basidiomycota</taxon>
        <taxon>Pucciniomycotina</taxon>
        <taxon>Pucciniomycetes</taxon>
        <taxon>Pucciniales</taxon>
        <taxon>Pucciniaceae</taxon>
        <taxon>Puccinia</taxon>
    </lineage>
</organism>
<keyword evidence="1" id="KW-0645">Protease</keyword>
<dbReference type="GO" id="GO:0003723">
    <property type="term" value="F:RNA binding"/>
    <property type="evidence" value="ECO:0007669"/>
    <property type="project" value="UniProtKB-KW"/>
</dbReference>
<dbReference type="InterPro" id="IPR001584">
    <property type="entry name" value="Integrase_cat-core"/>
</dbReference>
<dbReference type="SUPFAM" id="SSF56672">
    <property type="entry name" value="DNA/RNA polymerases"/>
    <property type="match status" value="1"/>
</dbReference>
<dbReference type="InterPro" id="IPR041373">
    <property type="entry name" value="RT_RNaseH"/>
</dbReference>
<evidence type="ECO:0008006" key="20">
    <source>
        <dbReference type="Google" id="ProtNLM"/>
    </source>
</evidence>
<evidence type="ECO:0000256" key="3">
    <source>
        <dbReference type="ARBA" id="ARBA00022695"/>
    </source>
</evidence>
<evidence type="ECO:0000256" key="2">
    <source>
        <dbReference type="ARBA" id="ARBA00022679"/>
    </source>
</evidence>
<dbReference type="GO" id="GO:0006338">
    <property type="term" value="P:chromatin remodeling"/>
    <property type="evidence" value="ECO:0007669"/>
    <property type="project" value="UniProtKB-ARBA"/>
</dbReference>
<dbReference type="Proteomes" id="UP000235388">
    <property type="component" value="Unassembled WGS sequence"/>
</dbReference>
<dbReference type="STRING" id="200324.A0A2N5VLE9"/>
<accession>A0A2N5VLE9</accession>
<evidence type="ECO:0000256" key="5">
    <source>
        <dbReference type="ARBA" id="ARBA00022723"/>
    </source>
</evidence>
<dbReference type="FunFam" id="1.10.340.70:FF:000001">
    <property type="entry name" value="Retrovirus-related Pol polyprotein from transposon gypsy-like Protein"/>
    <property type="match status" value="1"/>
</dbReference>
<evidence type="ECO:0000259" key="16">
    <source>
        <dbReference type="PROSITE" id="PS50013"/>
    </source>
</evidence>
<evidence type="ECO:0000313" key="19">
    <source>
        <dbReference type="Proteomes" id="UP000235388"/>
    </source>
</evidence>
<keyword evidence="5" id="KW-0479">Metal-binding</keyword>
<dbReference type="CDD" id="cd09274">
    <property type="entry name" value="RNase_HI_RT_Ty3"/>
    <property type="match status" value="1"/>
</dbReference>
<dbReference type="PANTHER" id="PTHR37984">
    <property type="entry name" value="PROTEIN CBG26694"/>
    <property type="match status" value="1"/>
</dbReference>
<evidence type="ECO:0000256" key="10">
    <source>
        <dbReference type="ARBA" id="ARBA00022884"/>
    </source>
</evidence>
<evidence type="ECO:0000256" key="13">
    <source>
        <dbReference type="ARBA" id="ARBA00022932"/>
    </source>
</evidence>
<evidence type="ECO:0000256" key="4">
    <source>
        <dbReference type="ARBA" id="ARBA00022722"/>
    </source>
</evidence>
<dbReference type="GO" id="GO:0004519">
    <property type="term" value="F:endonuclease activity"/>
    <property type="evidence" value="ECO:0007669"/>
    <property type="project" value="UniProtKB-KW"/>
</dbReference>
<evidence type="ECO:0000256" key="1">
    <source>
        <dbReference type="ARBA" id="ARBA00022670"/>
    </source>
</evidence>
<sequence length="725" mass="83169">MEDDKLSTIMDWPYPTNSKELNRFLGFLNFYRKFIKGFSRIAAPLTDLTKEKVNVVAGLAKAESMSSFKLLKSCFQSAPLLFSFLSKKWSSKESAWQVHDQELGAVVQSFIEWRAWLIDTPEPVEVMSDHSNLKYFMKSNNLSDRQTRWAAFLASFNFVIKHIPGKLNPADPATRRPDFIPDRESPNAKRTLLVKSAKGLKLQETTLEDEGTQAEIWEVSTSVSQTQADIDYFFCPPSQEFRKLLLASYSEQVPVPSTDEELTCRNGLWWTRGRIFVPENLRPRVLKEYHDGALAGHLGSFKTLEAIGRTMTWPGIRQDVLKYTKSCFSCQRAKHSTQKTPGVMHSLQVPDRPWSCIGIDFVVKLPPSEGFDSVLVIVDHFSKGIHLILALETWTAEEFAYSFFDRFIRYHGLPDKIVSDRGALFVSKFWKEMQRLLRISAALSTAWHPRTDGQTERANQTFETYLRHFVSDRQDDWAKLLPIAELVFNSSVSASSGSSPFFSQFAFHPRKNMFNKGSRVPAADQWLENLVSVQETLLDNIHSAKEYQKRYFDLKARDVPTYEKGDWVWLLWRNIATTRPSTKLDFKRLGPFKVDLPMGNDVYKLILPTDLLRLHPVFHVSLLLPFVDPRSFPGRIGSKAPRGPSSLTHKFWDEHDVEAILGYRSPAKGRHEYLIRWRGGSTADDSWERGGFLSPNLHPYLELFHDTFGGKNIILPPDRSVRILC</sequence>
<dbReference type="InterPro" id="IPR000953">
    <property type="entry name" value="Chromo/chromo_shadow_dom"/>
</dbReference>
<dbReference type="InterPro" id="IPR043502">
    <property type="entry name" value="DNA/RNA_pol_sf"/>
</dbReference>
<dbReference type="GO" id="GO:0015074">
    <property type="term" value="P:DNA integration"/>
    <property type="evidence" value="ECO:0007669"/>
    <property type="project" value="UniProtKB-KW"/>
</dbReference>
<keyword evidence="15" id="KW-0233">DNA recombination</keyword>
<keyword evidence="6" id="KW-0064">Aspartyl protease</keyword>
<dbReference type="InterPro" id="IPR043128">
    <property type="entry name" value="Rev_trsase/Diguanyl_cyclase"/>
</dbReference>
<dbReference type="InterPro" id="IPR041588">
    <property type="entry name" value="Integrase_H2C2"/>
</dbReference>
<dbReference type="CDD" id="cd00024">
    <property type="entry name" value="CD_CSD"/>
    <property type="match status" value="1"/>
</dbReference>
<dbReference type="GO" id="GO:0004190">
    <property type="term" value="F:aspartic-type endopeptidase activity"/>
    <property type="evidence" value="ECO:0007669"/>
    <property type="project" value="UniProtKB-KW"/>
</dbReference>
<dbReference type="InterPro" id="IPR050951">
    <property type="entry name" value="Retrovirus_Pol_polyprotein"/>
</dbReference>
<dbReference type="Pfam" id="PF17917">
    <property type="entry name" value="RT_RNaseH"/>
    <property type="match status" value="1"/>
</dbReference>
<keyword evidence="8" id="KW-0378">Hydrolase</keyword>
<keyword evidence="10" id="KW-0694">RNA-binding</keyword>
<dbReference type="PANTHER" id="PTHR37984:SF5">
    <property type="entry name" value="PROTEIN NYNRIN-LIKE"/>
    <property type="match status" value="1"/>
</dbReference>
<keyword evidence="11" id="KW-0229">DNA integration</keyword>
<evidence type="ECO:0000256" key="15">
    <source>
        <dbReference type="ARBA" id="ARBA00023172"/>
    </source>
</evidence>
<keyword evidence="19" id="KW-1185">Reference proteome</keyword>
<dbReference type="GO" id="GO:0006310">
    <property type="term" value="P:DNA recombination"/>
    <property type="evidence" value="ECO:0007669"/>
    <property type="project" value="UniProtKB-KW"/>
</dbReference>
<evidence type="ECO:0000313" key="18">
    <source>
        <dbReference type="EMBL" id="PLW50812.1"/>
    </source>
</evidence>
<comment type="caution">
    <text evidence="18">The sequence shown here is derived from an EMBL/GenBank/DDBJ whole genome shotgun (WGS) entry which is preliminary data.</text>
</comment>
<keyword evidence="3" id="KW-0548">Nucleotidyltransferase</keyword>
<dbReference type="GO" id="GO:0003964">
    <property type="term" value="F:RNA-directed DNA polymerase activity"/>
    <property type="evidence" value="ECO:0007669"/>
    <property type="project" value="UniProtKB-KW"/>
</dbReference>
<feature type="domain" description="Integrase catalytic" evidence="17">
    <location>
        <begin position="349"/>
        <end position="508"/>
    </location>
</feature>
<name>A0A2N5VLE9_9BASI</name>
<dbReference type="GO" id="GO:0046872">
    <property type="term" value="F:metal ion binding"/>
    <property type="evidence" value="ECO:0007669"/>
    <property type="project" value="UniProtKB-KW"/>
</dbReference>
<keyword evidence="12" id="KW-0695">RNA-directed DNA polymerase</keyword>
<dbReference type="GO" id="GO:0005634">
    <property type="term" value="C:nucleus"/>
    <property type="evidence" value="ECO:0007669"/>
    <property type="project" value="UniProtKB-ARBA"/>
</dbReference>
<dbReference type="InterPro" id="IPR023780">
    <property type="entry name" value="Chromo_domain"/>
</dbReference>
<dbReference type="Gene3D" id="2.40.50.40">
    <property type="match status" value="1"/>
</dbReference>
<keyword evidence="7" id="KW-0255">Endonuclease</keyword>
<dbReference type="Gene3D" id="3.30.420.10">
    <property type="entry name" value="Ribonuclease H-like superfamily/Ribonuclease H"/>
    <property type="match status" value="1"/>
</dbReference>
<keyword evidence="9" id="KW-0460">Magnesium</keyword>
<dbReference type="Gene3D" id="1.10.340.70">
    <property type="match status" value="1"/>
</dbReference>
<dbReference type="SMART" id="SM00298">
    <property type="entry name" value="CHROMO"/>
    <property type="match status" value="1"/>
</dbReference>